<sequence>MEALKTLAVRRLPKLCQWISTEAAADLPARARSASCRSGLQAFAVALNKRLADDAARKNSNLIFSPVSVYAALSLVAAGGRGRTLSEMLGVLGAPSRDDLAGSVSALAEQALADRSQTGGPQLNFACGVWHDETRTLKPAYIDAVVKDYRAQTCAADFHRKPKEAAKQINEWVEESTNKLITEIIDHKSISTRLPTEPPTATFFHPGETAPAPGSSFGPDLSLFSSGLPMPSSVSRLPGTPDEAKPTAHAHVSPLSSGFPHPLFPRETPLGEHTTGKLLLPTPNLPPIRTKISPDLGVGSANEWGCSKTLTEAVDLILANAIYFKGKWHHPFDKKDTKDDKFHRLDGSTVDVPFMRHSRSQRIACHDGFKVLQLPYKQDRPLPGQPQALYTMCVFLPDARDGLSRLTDRIASDPDFLGNHLPRGNVEVGDFRLPKFKLDFNTRLNGVLRGLGINEAFKLGKADFFDMVADDGLHRSLALAKVIHKAVIEVNEEGTEAAAVTACFMFGSAGCRRPVLVDFVADHPFAFFVREELSGAILFAGHVLDPSTPNE</sequence>
<dbReference type="EMBL" id="JAUUTY010000157">
    <property type="protein sequence ID" value="KAK1602920.1"/>
    <property type="molecule type" value="Genomic_DNA"/>
</dbReference>
<dbReference type="SMART" id="SM00093">
    <property type="entry name" value="SERPIN"/>
    <property type="match status" value="1"/>
</dbReference>
<organism evidence="7 8">
    <name type="scientific">Lolium multiflorum</name>
    <name type="common">Italian ryegrass</name>
    <name type="synonym">Lolium perenne subsp. multiflorum</name>
    <dbReference type="NCBI Taxonomy" id="4521"/>
    <lineage>
        <taxon>Eukaryota</taxon>
        <taxon>Viridiplantae</taxon>
        <taxon>Streptophyta</taxon>
        <taxon>Embryophyta</taxon>
        <taxon>Tracheophyta</taxon>
        <taxon>Spermatophyta</taxon>
        <taxon>Magnoliopsida</taxon>
        <taxon>Liliopsida</taxon>
        <taxon>Poales</taxon>
        <taxon>Poaceae</taxon>
        <taxon>BOP clade</taxon>
        <taxon>Pooideae</taxon>
        <taxon>Poodae</taxon>
        <taxon>Poeae</taxon>
        <taxon>Poeae Chloroplast Group 2 (Poeae type)</taxon>
        <taxon>Loliodinae</taxon>
        <taxon>Loliinae</taxon>
        <taxon>Lolium</taxon>
    </lineage>
</organism>
<reference evidence="7" key="1">
    <citation type="submission" date="2023-07" db="EMBL/GenBank/DDBJ databases">
        <title>A chromosome-level genome assembly of Lolium multiflorum.</title>
        <authorList>
            <person name="Chen Y."/>
            <person name="Copetti D."/>
            <person name="Kolliker R."/>
            <person name="Studer B."/>
        </authorList>
    </citation>
    <scope>NUCLEOTIDE SEQUENCE</scope>
    <source>
        <strain evidence="7">02402/16</strain>
        <tissue evidence="7">Leaf</tissue>
    </source>
</reference>
<dbReference type="SUPFAM" id="SSF56574">
    <property type="entry name" value="Serpins"/>
    <property type="match status" value="1"/>
</dbReference>
<comment type="caution">
    <text evidence="7">The sequence shown here is derived from an EMBL/GenBank/DDBJ whole genome shotgun (WGS) entry which is preliminary data.</text>
</comment>
<evidence type="ECO:0000256" key="2">
    <source>
        <dbReference type="ARBA" id="ARBA00022690"/>
    </source>
</evidence>
<dbReference type="GO" id="GO:0004867">
    <property type="term" value="F:serine-type endopeptidase inhibitor activity"/>
    <property type="evidence" value="ECO:0007669"/>
    <property type="project" value="UniProtKB-KW"/>
</dbReference>
<dbReference type="AlphaFoldDB" id="A0AAD8QIH9"/>
<gene>
    <name evidence="7" type="ORF">QYE76_018043</name>
</gene>
<feature type="domain" description="Serpin" evidence="6">
    <location>
        <begin position="45"/>
        <end position="546"/>
    </location>
</feature>
<dbReference type="InterPro" id="IPR023796">
    <property type="entry name" value="Serpin_dom"/>
</dbReference>
<keyword evidence="2" id="KW-0646">Protease inhibitor</keyword>
<feature type="region of interest" description="Disordered" evidence="5">
    <location>
        <begin position="232"/>
        <end position="259"/>
    </location>
</feature>
<evidence type="ECO:0000313" key="8">
    <source>
        <dbReference type="Proteomes" id="UP001231189"/>
    </source>
</evidence>
<dbReference type="Gene3D" id="6.20.40.10">
    <property type="match status" value="1"/>
</dbReference>
<dbReference type="InterPro" id="IPR000215">
    <property type="entry name" value="Serpin_fam"/>
</dbReference>
<dbReference type="InterPro" id="IPR036186">
    <property type="entry name" value="Serpin_sf"/>
</dbReference>
<dbReference type="Proteomes" id="UP001231189">
    <property type="component" value="Unassembled WGS sequence"/>
</dbReference>
<evidence type="ECO:0000259" key="6">
    <source>
        <dbReference type="SMART" id="SM00093"/>
    </source>
</evidence>
<dbReference type="Gene3D" id="2.30.39.10">
    <property type="entry name" value="Alpha-1-antitrypsin, domain 1"/>
    <property type="match status" value="2"/>
</dbReference>
<evidence type="ECO:0000256" key="3">
    <source>
        <dbReference type="ARBA" id="ARBA00022900"/>
    </source>
</evidence>
<dbReference type="Pfam" id="PF00079">
    <property type="entry name" value="Serpin"/>
    <property type="match status" value="2"/>
</dbReference>
<accession>A0AAD8QIH9</accession>
<dbReference type="GO" id="GO:0005615">
    <property type="term" value="C:extracellular space"/>
    <property type="evidence" value="ECO:0007669"/>
    <property type="project" value="InterPro"/>
</dbReference>
<dbReference type="Gene3D" id="3.30.497.10">
    <property type="entry name" value="Antithrombin, subunit I, domain 2"/>
    <property type="match status" value="1"/>
</dbReference>
<keyword evidence="3" id="KW-0722">Serine protease inhibitor</keyword>
<dbReference type="CDD" id="cd02043">
    <property type="entry name" value="serpinP_plants"/>
    <property type="match status" value="1"/>
</dbReference>
<name>A0AAD8QIH9_LOLMU</name>
<dbReference type="PANTHER" id="PTHR11461:SF316">
    <property type="entry name" value="SERPIN DOMAIN-CONTAINING PROTEIN"/>
    <property type="match status" value="1"/>
</dbReference>
<protein>
    <recommendedName>
        <fullName evidence="6">Serpin domain-containing protein</fullName>
    </recommendedName>
</protein>
<proteinExistence type="inferred from homology"/>
<dbReference type="PANTHER" id="PTHR11461">
    <property type="entry name" value="SERINE PROTEASE INHIBITOR, SERPIN"/>
    <property type="match status" value="1"/>
</dbReference>
<evidence type="ECO:0000313" key="7">
    <source>
        <dbReference type="EMBL" id="KAK1602920.1"/>
    </source>
</evidence>
<comment type="similarity">
    <text evidence="1 4">Belongs to the serpin family.</text>
</comment>
<dbReference type="InterPro" id="IPR042185">
    <property type="entry name" value="Serpin_sf_2"/>
</dbReference>
<dbReference type="InterPro" id="IPR042178">
    <property type="entry name" value="Serpin_sf_1"/>
</dbReference>
<dbReference type="FunFam" id="2.30.39.10:FF:000022">
    <property type="entry name" value="Os11g0230400 protein"/>
    <property type="match status" value="1"/>
</dbReference>
<keyword evidence="8" id="KW-1185">Reference proteome</keyword>
<evidence type="ECO:0000256" key="5">
    <source>
        <dbReference type="SAM" id="MobiDB-lite"/>
    </source>
</evidence>
<evidence type="ECO:0000256" key="4">
    <source>
        <dbReference type="RuleBase" id="RU000411"/>
    </source>
</evidence>
<evidence type="ECO:0000256" key="1">
    <source>
        <dbReference type="ARBA" id="ARBA00009500"/>
    </source>
</evidence>